<dbReference type="EMBL" id="JAGKQM010000005">
    <property type="protein sequence ID" value="KAH0924564.1"/>
    <property type="molecule type" value="Genomic_DNA"/>
</dbReference>
<feature type="compositionally biased region" description="Basic and acidic residues" evidence="17">
    <location>
        <begin position="985"/>
        <end position="995"/>
    </location>
</feature>
<keyword evidence="12 18" id="KW-0472">Membrane</keyword>
<feature type="transmembrane region" description="Helical" evidence="18">
    <location>
        <begin position="738"/>
        <end position="761"/>
    </location>
</feature>
<evidence type="ECO:0000313" key="23">
    <source>
        <dbReference type="Proteomes" id="UP000824890"/>
    </source>
</evidence>
<evidence type="ECO:0000256" key="16">
    <source>
        <dbReference type="PROSITE-ProRule" id="PRU00357"/>
    </source>
</evidence>
<accession>A0ABQ8D5B0</accession>
<keyword evidence="5" id="KW-0813">Transport</keyword>
<keyword evidence="14 16" id="KW-0539">Nucleus</keyword>
<feature type="domain" description="CCT" evidence="21">
    <location>
        <begin position="413"/>
        <end position="455"/>
    </location>
</feature>
<feature type="transmembrane region" description="Helical" evidence="18">
    <location>
        <begin position="586"/>
        <end position="605"/>
    </location>
</feature>
<dbReference type="CDD" id="cd11448">
    <property type="entry name" value="bHLH_AtFAMA_like"/>
    <property type="match status" value="1"/>
</dbReference>
<dbReference type="Gene3D" id="3.40.50.2300">
    <property type="match status" value="1"/>
</dbReference>
<feature type="compositionally biased region" description="Low complexity" evidence="17">
    <location>
        <begin position="1167"/>
        <end position="1184"/>
    </location>
</feature>
<dbReference type="InterPro" id="IPR027470">
    <property type="entry name" value="Cation_efflux_CTD"/>
</dbReference>
<feature type="compositionally biased region" description="Basic and acidic residues" evidence="17">
    <location>
        <begin position="706"/>
        <end position="720"/>
    </location>
</feature>
<dbReference type="InterPro" id="IPR011006">
    <property type="entry name" value="CheY-like_superfamily"/>
</dbReference>
<organism evidence="22 23">
    <name type="scientific">Brassica napus</name>
    <name type="common">Rape</name>
    <dbReference type="NCBI Taxonomy" id="3708"/>
    <lineage>
        <taxon>Eukaryota</taxon>
        <taxon>Viridiplantae</taxon>
        <taxon>Streptophyta</taxon>
        <taxon>Embryophyta</taxon>
        <taxon>Tracheophyta</taxon>
        <taxon>Spermatophyta</taxon>
        <taxon>Magnoliopsida</taxon>
        <taxon>eudicotyledons</taxon>
        <taxon>Gunneridae</taxon>
        <taxon>Pentapetalae</taxon>
        <taxon>rosids</taxon>
        <taxon>malvids</taxon>
        <taxon>Brassicales</taxon>
        <taxon>Brassicaceae</taxon>
        <taxon>Brassiceae</taxon>
        <taxon>Brassica</taxon>
    </lineage>
</organism>
<dbReference type="Pfam" id="PF14159">
    <property type="entry name" value="CAAD"/>
    <property type="match status" value="1"/>
</dbReference>
<dbReference type="Pfam" id="PF16916">
    <property type="entry name" value="ZT_dimer"/>
    <property type="match status" value="1"/>
</dbReference>
<feature type="compositionally biased region" description="Polar residues" evidence="17">
    <location>
        <begin position="231"/>
        <end position="240"/>
    </location>
</feature>
<feature type="compositionally biased region" description="Basic residues" evidence="17">
    <location>
        <begin position="974"/>
        <end position="983"/>
    </location>
</feature>
<dbReference type="Pfam" id="PF06203">
    <property type="entry name" value="CCT"/>
    <property type="match status" value="1"/>
</dbReference>
<dbReference type="Pfam" id="PF00072">
    <property type="entry name" value="Response_reg"/>
    <property type="match status" value="1"/>
</dbReference>
<name>A0ABQ8D5B0_BRANA</name>
<evidence type="ECO:0000259" key="19">
    <source>
        <dbReference type="PROSITE" id="PS50110"/>
    </source>
</evidence>
<evidence type="ECO:0000256" key="5">
    <source>
        <dbReference type="ARBA" id="ARBA00022448"/>
    </source>
</evidence>
<dbReference type="InterPro" id="IPR025564">
    <property type="entry name" value="CAAD_dom"/>
</dbReference>
<evidence type="ECO:0000256" key="4">
    <source>
        <dbReference type="ARBA" id="ARBA00010330"/>
    </source>
</evidence>
<feature type="region of interest" description="Disordered" evidence="17">
    <location>
        <begin position="209"/>
        <end position="240"/>
    </location>
</feature>
<reference evidence="22 23" key="1">
    <citation type="submission" date="2021-05" db="EMBL/GenBank/DDBJ databases">
        <title>Genome Assembly of Synthetic Allotetraploid Brassica napus Reveals Homoeologous Exchanges between Subgenomes.</title>
        <authorList>
            <person name="Davis J.T."/>
        </authorList>
    </citation>
    <scope>NUCLEOTIDE SEQUENCE [LARGE SCALE GENOMIC DNA]</scope>
    <source>
        <strain evidence="23">cv. Da-Ae</strain>
        <tissue evidence="22">Seedling</tissue>
    </source>
</reference>
<evidence type="ECO:0000259" key="21">
    <source>
        <dbReference type="PROSITE" id="PS51017"/>
    </source>
</evidence>
<feature type="compositionally biased region" description="Basic and acidic residues" evidence="17">
    <location>
        <begin position="1307"/>
        <end position="1319"/>
    </location>
</feature>
<comment type="caution">
    <text evidence="15">Lacks conserved residue(s) required for the propagation of feature annotation.</text>
</comment>
<keyword evidence="6 18" id="KW-0812">Transmembrane</keyword>
<dbReference type="Pfam" id="PF01545">
    <property type="entry name" value="Cation_efflux"/>
    <property type="match status" value="1"/>
</dbReference>
<dbReference type="SMART" id="SM00353">
    <property type="entry name" value="HLH"/>
    <property type="match status" value="1"/>
</dbReference>
<feature type="transmembrane region" description="Helical" evidence="18">
    <location>
        <begin position="617"/>
        <end position="644"/>
    </location>
</feature>
<evidence type="ECO:0000256" key="15">
    <source>
        <dbReference type="PROSITE-ProRule" id="PRU00169"/>
    </source>
</evidence>
<evidence type="ECO:0000256" key="1">
    <source>
        <dbReference type="ARBA" id="ARBA00004123"/>
    </source>
</evidence>
<evidence type="ECO:0000256" key="10">
    <source>
        <dbReference type="ARBA" id="ARBA00023065"/>
    </source>
</evidence>
<evidence type="ECO:0000256" key="3">
    <source>
        <dbReference type="ARBA" id="ARBA00008873"/>
    </source>
</evidence>
<comment type="similarity">
    <text evidence="3">Belongs to the cation diffusion facilitator (CDF) transporter (TC 2.A.4) family. SLC30A subfamily.</text>
</comment>
<keyword evidence="7" id="KW-0862">Zinc</keyword>
<dbReference type="SUPFAM" id="SSF161111">
    <property type="entry name" value="Cation efflux protein transmembrane domain-like"/>
    <property type="match status" value="1"/>
</dbReference>
<keyword evidence="7" id="KW-0864">Zinc transport</keyword>
<dbReference type="InterPro" id="IPR010402">
    <property type="entry name" value="CCT_domain"/>
</dbReference>
<dbReference type="InterPro" id="IPR036638">
    <property type="entry name" value="HLH_DNA-bd_sf"/>
</dbReference>
<keyword evidence="13" id="KW-0804">Transcription</keyword>
<feature type="transmembrane region" description="Helical" evidence="18">
    <location>
        <begin position="656"/>
        <end position="677"/>
    </location>
</feature>
<dbReference type="PROSITE" id="PS50888">
    <property type="entry name" value="BHLH"/>
    <property type="match status" value="1"/>
</dbReference>
<feature type="transmembrane region" description="Helical" evidence="18">
    <location>
        <begin position="555"/>
        <end position="574"/>
    </location>
</feature>
<evidence type="ECO:0000256" key="7">
    <source>
        <dbReference type="ARBA" id="ARBA00022906"/>
    </source>
</evidence>
<dbReference type="InterPro" id="IPR011598">
    <property type="entry name" value="bHLH_dom"/>
</dbReference>
<feature type="region of interest" description="Disordered" evidence="17">
    <location>
        <begin position="685"/>
        <end position="720"/>
    </location>
</feature>
<evidence type="ECO:0000256" key="12">
    <source>
        <dbReference type="ARBA" id="ARBA00023136"/>
    </source>
</evidence>
<dbReference type="SUPFAM" id="SSF47459">
    <property type="entry name" value="HLH, helix-loop-helix DNA-binding domain"/>
    <property type="match status" value="1"/>
</dbReference>
<feature type="compositionally biased region" description="Polar residues" evidence="17">
    <location>
        <begin position="357"/>
        <end position="375"/>
    </location>
</feature>
<dbReference type="NCBIfam" id="TIGR01297">
    <property type="entry name" value="CDF"/>
    <property type="match status" value="1"/>
</dbReference>
<dbReference type="PANTHER" id="PTHR11562">
    <property type="entry name" value="CATION EFFLUX PROTEIN/ ZINC TRANSPORTER"/>
    <property type="match status" value="1"/>
</dbReference>
<dbReference type="SMART" id="SM00448">
    <property type="entry name" value="REC"/>
    <property type="match status" value="1"/>
</dbReference>
<keyword evidence="8 18" id="KW-1133">Transmembrane helix</keyword>
<feature type="domain" description="Response regulatory" evidence="19">
    <location>
        <begin position="77"/>
        <end position="195"/>
    </location>
</feature>
<comment type="subcellular location">
    <subcellularLocation>
        <location evidence="2">Membrane</location>
        <topology evidence="2">Multi-pass membrane protein</topology>
    </subcellularLocation>
    <subcellularLocation>
        <location evidence="1 16">Nucleus</location>
    </subcellularLocation>
</comment>
<dbReference type="PROSITE" id="PS51017">
    <property type="entry name" value="CCT"/>
    <property type="match status" value="1"/>
</dbReference>
<dbReference type="Gene3D" id="1.20.1510.10">
    <property type="entry name" value="Cation efflux protein transmembrane domain"/>
    <property type="match status" value="1"/>
</dbReference>
<feature type="region of interest" description="Disordered" evidence="17">
    <location>
        <begin position="320"/>
        <end position="350"/>
    </location>
</feature>
<evidence type="ECO:0000256" key="2">
    <source>
        <dbReference type="ARBA" id="ARBA00004141"/>
    </source>
</evidence>
<dbReference type="PROSITE" id="PS50110">
    <property type="entry name" value="RESPONSE_REGULATORY"/>
    <property type="match status" value="1"/>
</dbReference>
<feature type="domain" description="BHLH" evidence="20">
    <location>
        <begin position="992"/>
        <end position="1043"/>
    </location>
</feature>
<dbReference type="Pfam" id="PF00010">
    <property type="entry name" value="HLH"/>
    <property type="match status" value="1"/>
</dbReference>
<evidence type="ECO:0000256" key="9">
    <source>
        <dbReference type="ARBA" id="ARBA00023015"/>
    </source>
</evidence>
<evidence type="ECO:0000256" key="11">
    <source>
        <dbReference type="ARBA" id="ARBA00023108"/>
    </source>
</evidence>
<dbReference type="InterPro" id="IPR050681">
    <property type="entry name" value="CDF/SLC30A"/>
</dbReference>
<dbReference type="InterPro" id="IPR002524">
    <property type="entry name" value="Cation_efflux"/>
</dbReference>
<comment type="similarity">
    <text evidence="4">Belongs to the ARR-like family.</text>
</comment>
<dbReference type="Gene3D" id="4.10.280.10">
    <property type="entry name" value="Helix-loop-helix DNA-binding domain"/>
    <property type="match status" value="1"/>
</dbReference>
<evidence type="ECO:0000256" key="18">
    <source>
        <dbReference type="SAM" id="Phobius"/>
    </source>
</evidence>
<evidence type="ECO:0000256" key="13">
    <source>
        <dbReference type="ARBA" id="ARBA00023163"/>
    </source>
</evidence>
<dbReference type="InterPro" id="IPR001789">
    <property type="entry name" value="Sig_transdc_resp-reg_receiver"/>
</dbReference>
<feature type="region of interest" description="Disordered" evidence="17">
    <location>
        <begin position="1302"/>
        <end position="1337"/>
    </location>
</feature>
<evidence type="ECO:0000259" key="20">
    <source>
        <dbReference type="PROSITE" id="PS50888"/>
    </source>
</evidence>
<keyword evidence="11" id="KW-0090">Biological rhythms</keyword>
<evidence type="ECO:0000256" key="17">
    <source>
        <dbReference type="SAM" id="MobiDB-lite"/>
    </source>
</evidence>
<keyword evidence="23" id="KW-1185">Reference proteome</keyword>
<dbReference type="Proteomes" id="UP000824890">
    <property type="component" value="Unassembled WGS sequence"/>
</dbReference>
<gene>
    <name evidence="22" type="ORF">HID58_016820</name>
</gene>
<evidence type="ECO:0000256" key="8">
    <source>
        <dbReference type="ARBA" id="ARBA00022989"/>
    </source>
</evidence>
<feature type="region of interest" description="Disordered" evidence="17">
    <location>
        <begin position="383"/>
        <end position="403"/>
    </location>
</feature>
<dbReference type="SUPFAM" id="SSF52172">
    <property type="entry name" value="CheY-like"/>
    <property type="match status" value="1"/>
</dbReference>
<keyword evidence="10" id="KW-0406">Ion transport</keyword>
<proteinExistence type="inferred from homology"/>
<sequence length="1337" mass="148502">FAIPSSSDRKSFSFFFNPCSETICSSGLRSKSDIFSTLFALFFLCFELESMAETMVSRGKSSEVVRWEKYLPKTVLSVLLVESDDSTRQIITALLQKCSYKVVAVSDGLAAWETLKEKSNEIDLILTELDLPAISGFALLALVMEHEACKNIPVIMMSSEDSMTMVLKCMLKGAADYLIKPMRKNELKNLWQHVWRRLAVRDGHNGHGLSLPASQQNLEDSDETSADHSDQGSGAQATTSCYGNNRLMEDVTMDLIGGIDKRAECFYGDNTRDEYVGPELGLSLKRSCSGSFEKQDQTTKQQKLSLSDESVGITLTCRYENSQPAEKADAAVEPSSSAEPKTPSESHEKLLRCDHGSVTTSSNHENMGSSSISGQNELSFRNQVGSESTNDVKAKEQQEESCGLSVEHRRSQREAALMKFRLKRKDRCFDKKVRYQSRKKLAEQRPRVKGQFMRAVMNSNAVARFWTWSDCDIWSWSDYDASILFGNLLCFTCILITEMEPSSPQHSHIIEVNASKSDEERAATLGSVKVCGETPCHLNNASGDAEERTASMRKLCIAVVLCLLFMTVEVFGGIKANSLAILTDAAHLLSDVAAFAISLFSLWAAGWEATPRQTYGFFRVEILGALVSIQLIWLLTGILVYEAIIRLLTETSDVNGFLMFLVAAFGLLVNIVMAVLLGHDHGHGHGHDHHDHGGVTVTTHHHHGHTHGEDKHHSHGDVTEQLLDKSEKRKRNINVQGAYLHVLGDSIQSVGVMIGGAIIWYKPEWKIVDLICTLVFSVIVLGTTINMIRSILEVLMESTPREIDATKLEQGLLEMEEVVAVHELHIWAITVGKVLLACHVNITPEADADMVLNKSLDQKVIVRRSLQVQGSEEDQRFVLEEDMMQQSEDLSSVLSVKDPNFLRLLSLQTLQKPWELGDYLPHEVPEFHSPTNYYHQNPSLERVNEAISSQELQLNPLRKRRNNNNLVAASVSREKRKRKRTKPTKNTEEMESQRMTHITVERNRRRQMNVYLSSLRSLIPSSYILRGDQASIVGGAIDFVKLLEQQLQSLEAQKVTQQTDTKDISLEQSSKLRIDATVIESHVNLKIQCPKKQGQLLRSIIWLEKLRFTVLHLNVTSPCNATVSYSFNLKMEEDCTLTSADEITAAVPMASLSVSASSTIIDSRAPLPSSRQASASSPSCISLPTLPPQPAQSQTRAAKATAYCRKIVRNVLTRAADVEVAATTQVEAPATNTEAASTELPDIVKTVQEAWDKVEDKYAVSSLAVSGFVALWGTAGVISAIDRLPLVPGVLEVVGIGYTGGDSNSEGEGHVQRHNREQLNQRMKKKKKSLLEGPFMN</sequence>
<feature type="region of interest" description="Disordered" evidence="17">
    <location>
        <begin position="356"/>
        <end position="375"/>
    </location>
</feature>
<comment type="caution">
    <text evidence="22">The sequence shown here is derived from an EMBL/GenBank/DDBJ whole genome shotgun (WGS) entry which is preliminary data.</text>
</comment>
<dbReference type="PANTHER" id="PTHR11562:SF94">
    <property type="entry name" value="BNAC04G00620D PROTEIN"/>
    <property type="match status" value="1"/>
</dbReference>
<feature type="region of interest" description="Disordered" evidence="17">
    <location>
        <begin position="956"/>
        <end position="995"/>
    </location>
</feature>
<protein>
    <submittedName>
        <fullName evidence="22">Uncharacterized protein</fullName>
    </submittedName>
</protein>
<feature type="region of interest" description="Disordered" evidence="17">
    <location>
        <begin position="1167"/>
        <end position="1192"/>
    </location>
</feature>
<evidence type="ECO:0000256" key="6">
    <source>
        <dbReference type="ARBA" id="ARBA00022692"/>
    </source>
</evidence>
<keyword evidence="9" id="KW-0805">Transcription regulation</keyword>
<evidence type="ECO:0000313" key="22">
    <source>
        <dbReference type="EMBL" id="KAH0924564.1"/>
    </source>
</evidence>
<dbReference type="CDD" id="cd17582">
    <property type="entry name" value="psREC_PRR"/>
    <property type="match status" value="1"/>
</dbReference>
<evidence type="ECO:0000256" key="14">
    <source>
        <dbReference type="ARBA" id="ARBA00023242"/>
    </source>
</evidence>
<feature type="non-terminal residue" evidence="22">
    <location>
        <position position="1"/>
    </location>
</feature>
<feature type="transmembrane region" description="Helical" evidence="18">
    <location>
        <begin position="767"/>
        <end position="788"/>
    </location>
</feature>
<dbReference type="InterPro" id="IPR027469">
    <property type="entry name" value="Cation_efflux_TMD_sf"/>
</dbReference>
<dbReference type="InterPro" id="IPR058533">
    <property type="entry name" value="Cation_efflux_TM"/>
</dbReference>